<reference evidence="1 2" key="1">
    <citation type="submission" date="2020-08" db="EMBL/GenBank/DDBJ databases">
        <title>Novel species isolated from subtropical streams in China.</title>
        <authorList>
            <person name="Lu H."/>
        </authorList>
    </citation>
    <scope>NUCLEOTIDE SEQUENCE [LARGE SCALE GENOMIC DNA]</scope>
    <source>
        <strain evidence="1 2">CY18W</strain>
    </source>
</reference>
<protein>
    <submittedName>
        <fullName evidence="1">Phosphohydrolase</fullName>
    </submittedName>
</protein>
<name>A0ABR6ZML8_9BURK</name>
<organism evidence="1 2">
    <name type="scientific">Undibacterium hunanense</name>
    <dbReference type="NCBI Taxonomy" id="2762292"/>
    <lineage>
        <taxon>Bacteria</taxon>
        <taxon>Pseudomonadati</taxon>
        <taxon>Pseudomonadota</taxon>
        <taxon>Betaproteobacteria</taxon>
        <taxon>Burkholderiales</taxon>
        <taxon>Oxalobacteraceae</taxon>
        <taxon>Undibacterium</taxon>
    </lineage>
</organism>
<dbReference type="RefSeq" id="WP_186946385.1">
    <property type="nucleotide sequence ID" value="NZ_JACOGF010000003.1"/>
</dbReference>
<comment type="caution">
    <text evidence="1">The sequence shown here is derived from an EMBL/GenBank/DDBJ whole genome shotgun (WGS) entry which is preliminary data.</text>
</comment>
<dbReference type="Proteomes" id="UP000650424">
    <property type="component" value="Unassembled WGS sequence"/>
</dbReference>
<keyword evidence="2" id="KW-1185">Reference proteome</keyword>
<evidence type="ECO:0000313" key="2">
    <source>
        <dbReference type="Proteomes" id="UP000650424"/>
    </source>
</evidence>
<dbReference type="EMBL" id="JACOGF010000003">
    <property type="protein sequence ID" value="MBC3917128.1"/>
    <property type="molecule type" value="Genomic_DNA"/>
</dbReference>
<evidence type="ECO:0000313" key="1">
    <source>
        <dbReference type="EMBL" id="MBC3917128.1"/>
    </source>
</evidence>
<proteinExistence type="predicted"/>
<gene>
    <name evidence="1" type="ORF">H8L32_06545</name>
</gene>
<sequence>MAIQDTLLKTRAWIRLPSGKHLDLINPDPQAWLDSDLADRLSRTYRWGGESCWARPLSVAQHSLNVLALRSTMTDTALHAGEALRELLHDGEEGLLAFDCISPLKAVLGAPFKEVSDRLTDAIVKRYQLPVWNDIDYKWHKLADELIAASEAVHCAGWPRNEVLDVLGIKLPILEDDPLASIYDCQPWEPWAPDVACERFLVKMLSLNSHASHAPGRLPMQSTQL</sequence>
<dbReference type="SUPFAM" id="SSF109604">
    <property type="entry name" value="HD-domain/PDEase-like"/>
    <property type="match status" value="1"/>
</dbReference>
<accession>A0ABR6ZML8</accession>
<dbReference type="Gene3D" id="1.10.3210.10">
    <property type="entry name" value="Hypothetical protein af1432"/>
    <property type="match status" value="1"/>
</dbReference>